<organism evidence="4 5">
    <name type="scientific">Acuticoccus sediminis</name>
    <dbReference type="NCBI Taxonomy" id="2184697"/>
    <lineage>
        <taxon>Bacteria</taxon>
        <taxon>Pseudomonadati</taxon>
        <taxon>Pseudomonadota</taxon>
        <taxon>Alphaproteobacteria</taxon>
        <taxon>Hyphomicrobiales</taxon>
        <taxon>Amorphaceae</taxon>
        <taxon>Acuticoccus</taxon>
    </lineage>
</organism>
<dbReference type="PANTHER" id="PTHR43103:SF3">
    <property type="entry name" value="ADP-L-GLYCERO-D-MANNO-HEPTOSE-6-EPIMERASE"/>
    <property type="match status" value="1"/>
</dbReference>
<dbReference type="InterPro" id="IPR036291">
    <property type="entry name" value="NAD(P)-bd_dom_sf"/>
</dbReference>
<comment type="caution">
    <text evidence="4">The sequence shown here is derived from an EMBL/GenBank/DDBJ whole genome shotgun (WGS) entry which is preliminary data.</text>
</comment>
<reference evidence="4 5" key="1">
    <citation type="submission" date="2018-05" db="EMBL/GenBank/DDBJ databases">
        <title>Acuticoccus sediminis sp. nov., isolated from deep-sea sediment of Indian Ocean.</title>
        <authorList>
            <person name="Liu X."/>
            <person name="Lai Q."/>
            <person name="Du Y."/>
            <person name="Sun F."/>
            <person name="Zhang X."/>
            <person name="Wang S."/>
            <person name="Shao Z."/>
        </authorList>
    </citation>
    <scope>NUCLEOTIDE SEQUENCE [LARGE SCALE GENOMIC DNA]</scope>
    <source>
        <strain evidence="4 5">PTG4-2</strain>
    </source>
</reference>
<dbReference type="Gene3D" id="3.40.50.720">
    <property type="entry name" value="NAD(P)-binding Rossmann-like Domain"/>
    <property type="match status" value="1"/>
</dbReference>
<evidence type="ECO:0000256" key="2">
    <source>
        <dbReference type="ARBA" id="ARBA00023277"/>
    </source>
</evidence>
<evidence type="ECO:0000256" key="1">
    <source>
        <dbReference type="ARBA" id="ARBA00022857"/>
    </source>
</evidence>
<dbReference type="PANTHER" id="PTHR43103">
    <property type="entry name" value="NUCLEOSIDE-DIPHOSPHATE-SUGAR EPIMERASE"/>
    <property type="match status" value="1"/>
</dbReference>
<dbReference type="Proteomes" id="UP000249590">
    <property type="component" value="Unassembled WGS sequence"/>
</dbReference>
<name>A0A8B2NV84_9HYPH</name>
<proteinExistence type="predicted"/>
<sequence length="319" mass="33938">MARILITGAAGFLGRTVVEALVRHGELDGPAGYEPVTTVTLVDRVPSSPPDTPFEVRVTVASLTDTDLAPLVAEADVIIHLAASLTIASERDVPAGYDLNLQVPIRILEAARLSGRNPRVIFPSSIAVFGGTLPDRVSEATVTTPQTSYGTAKAMVELMLSDYARHGYADGRAIRIPIVVTRPGLPHPVVSDIVSEVIRGPIVGRKVVSPLDPDMPFPLVTVERVAQNIIALAERPTASFGASRALHQPGLKTTPREMVDSLRRIVGEKAASRVSFQPDLAVTRVVASWPSDFTSDVDQPLAGDEDVDGIVHAAVARFS</sequence>
<accession>A0A8B2NV84</accession>
<evidence type="ECO:0000313" key="4">
    <source>
        <dbReference type="EMBL" id="RAI04077.1"/>
    </source>
</evidence>
<dbReference type="RefSeq" id="WP_111343258.1">
    <property type="nucleotide sequence ID" value="NZ_JAIWKD010000001.1"/>
</dbReference>
<dbReference type="SUPFAM" id="SSF51735">
    <property type="entry name" value="NAD(P)-binding Rossmann-fold domains"/>
    <property type="match status" value="1"/>
</dbReference>
<dbReference type="EMBL" id="QHHQ01000001">
    <property type="protein sequence ID" value="RAI04077.1"/>
    <property type="molecule type" value="Genomic_DNA"/>
</dbReference>
<keyword evidence="5" id="KW-1185">Reference proteome</keyword>
<gene>
    <name evidence="4" type="ORF">DLJ53_06385</name>
</gene>
<feature type="domain" description="NAD-dependent epimerase/dehydratase" evidence="3">
    <location>
        <begin position="4"/>
        <end position="234"/>
    </location>
</feature>
<evidence type="ECO:0000313" key="5">
    <source>
        <dbReference type="Proteomes" id="UP000249590"/>
    </source>
</evidence>
<dbReference type="AlphaFoldDB" id="A0A8B2NV84"/>
<dbReference type="OrthoDB" id="9801056at2"/>
<keyword evidence="2" id="KW-0119">Carbohydrate metabolism</keyword>
<protein>
    <recommendedName>
        <fullName evidence="3">NAD-dependent epimerase/dehydratase domain-containing protein</fullName>
    </recommendedName>
</protein>
<dbReference type="InterPro" id="IPR001509">
    <property type="entry name" value="Epimerase_deHydtase"/>
</dbReference>
<dbReference type="Gene3D" id="3.90.25.10">
    <property type="entry name" value="UDP-galactose 4-epimerase, domain 1"/>
    <property type="match status" value="1"/>
</dbReference>
<dbReference type="Pfam" id="PF01370">
    <property type="entry name" value="Epimerase"/>
    <property type="match status" value="1"/>
</dbReference>
<keyword evidence="1" id="KW-0521">NADP</keyword>
<evidence type="ECO:0000259" key="3">
    <source>
        <dbReference type="Pfam" id="PF01370"/>
    </source>
</evidence>